<reference evidence="1" key="1">
    <citation type="journal article" date="2012" name="Nature">
        <title>The oyster genome reveals stress adaptation and complexity of shell formation.</title>
        <authorList>
            <person name="Zhang G."/>
            <person name="Fang X."/>
            <person name="Guo X."/>
            <person name="Li L."/>
            <person name="Luo R."/>
            <person name="Xu F."/>
            <person name="Yang P."/>
            <person name="Zhang L."/>
            <person name="Wang X."/>
            <person name="Qi H."/>
            <person name="Xiong Z."/>
            <person name="Que H."/>
            <person name="Xie Y."/>
            <person name="Holland P.W."/>
            <person name="Paps J."/>
            <person name="Zhu Y."/>
            <person name="Wu F."/>
            <person name="Chen Y."/>
            <person name="Wang J."/>
            <person name="Peng C."/>
            <person name="Meng J."/>
            <person name="Yang L."/>
            <person name="Liu J."/>
            <person name="Wen B."/>
            <person name="Zhang N."/>
            <person name="Huang Z."/>
            <person name="Zhu Q."/>
            <person name="Feng Y."/>
            <person name="Mount A."/>
            <person name="Hedgecock D."/>
            <person name="Xu Z."/>
            <person name="Liu Y."/>
            <person name="Domazet-Loso T."/>
            <person name="Du Y."/>
            <person name="Sun X."/>
            <person name="Zhang S."/>
            <person name="Liu B."/>
            <person name="Cheng P."/>
            <person name="Jiang X."/>
            <person name="Li J."/>
            <person name="Fan D."/>
            <person name="Wang W."/>
            <person name="Fu W."/>
            <person name="Wang T."/>
            <person name="Wang B."/>
            <person name="Zhang J."/>
            <person name="Peng Z."/>
            <person name="Li Y."/>
            <person name="Li N."/>
            <person name="Wang J."/>
            <person name="Chen M."/>
            <person name="He Y."/>
            <person name="Tan F."/>
            <person name="Song X."/>
            <person name="Zheng Q."/>
            <person name="Huang R."/>
            <person name="Yang H."/>
            <person name="Du X."/>
            <person name="Chen L."/>
            <person name="Yang M."/>
            <person name="Gaffney P.M."/>
            <person name="Wang S."/>
            <person name="Luo L."/>
            <person name="She Z."/>
            <person name="Ming Y."/>
            <person name="Huang W."/>
            <person name="Zhang S."/>
            <person name="Huang B."/>
            <person name="Zhang Y."/>
            <person name="Qu T."/>
            <person name="Ni P."/>
            <person name="Miao G."/>
            <person name="Wang J."/>
            <person name="Wang Q."/>
            <person name="Steinberg C.E."/>
            <person name="Wang H."/>
            <person name="Li N."/>
            <person name="Qian L."/>
            <person name="Zhang G."/>
            <person name="Li Y."/>
            <person name="Yang H."/>
            <person name="Liu X."/>
            <person name="Wang J."/>
            <person name="Yin Y."/>
            <person name="Wang J."/>
        </authorList>
    </citation>
    <scope>NUCLEOTIDE SEQUENCE [LARGE SCALE GENOMIC DNA]</scope>
    <source>
        <strain evidence="1">05x7-T-G4-1.051#20</strain>
    </source>
</reference>
<dbReference type="InParanoid" id="K1QLS0"/>
<dbReference type="AlphaFoldDB" id="K1QLS0"/>
<name>K1QLS0_MAGGI</name>
<sequence>MSLIHSDIGMCDMPSYDMTYKHRTIRDLEAVLKYNPHKLLCNNIVRALPPISLLLPLPTEGTQLKTGV</sequence>
<dbReference type="HOGENOM" id="CLU_2796458_0_0_1"/>
<proteinExistence type="predicted"/>
<organism evidence="1">
    <name type="scientific">Magallana gigas</name>
    <name type="common">Pacific oyster</name>
    <name type="synonym">Crassostrea gigas</name>
    <dbReference type="NCBI Taxonomy" id="29159"/>
    <lineage>
        <taxon>Eukaryota</taxon>
        <taxon>Metazoa</taxon>
        <taxon>Spiralia</taxon>
        <taxon>Lophotrochozoa</taxon>
        <taxon>Mollusca</taxon>
        <taxon>Bivalvia</taxon>
        <taxon>Autobranchia</taxon>
        <taxon>Pteriomorphia</taxon>
        <taxon>Ostreida</taxon>
        <taxon>Ostreoidea</taxon>
        <taxon>Ostreidae</taxon>
        <taxon>Magallana</taxon>
    </lineage>
</organism>
<gene>
    <name evidence="1" type="ORF">CGI_10017556</name>
</gene>
<accession>K1QLS0</accession>
<protein>
    <submittedName>
        <fullName evidence="1">Uncharacterized protein</fullName>
    </submittedName>
</protein>
<evidence type="ECO:0000313" key="1">
    <source>
        <dbReference type="EMBL" id="EKC37797.1"/>
    </source>
</evidence>
<dbReference type="EMBL" id="JH816389">
    <property type="protein sequence ID" value="EKC37797.1"/>
    <property type="molecule type" value="Genomic_DNA"/>
</dbReference>